<feature type="binding site" evidence="5">
    <location>
        <position position="43"/>
    </location>
    <ligand>
        <name>ATP</name>
        <dbReference type="ChEBI" id="CHEBI:30616"/>
    </ligand>
</feature>
<name>A0A1H5HCY0_9ACTN</name>
<evidence type="ECO:0000256" key="2">
    <source>
        <dbReference type="ARBA" id="ARBA00022741"/>
    </source>
</evidence>
<dbReference type="PROSITE" id="PS50011">
    <property type="entry name" value="PROTEIN_KINASE_DOM"/>
    <property type="match status" value="1"/>
</dbReference>
<evidence type="ECO:0000313" key="8">
    <source>
        <dbReference type="Proteomes" id="UP000182375"/>
    </source>
</evidence>
<keyword evidence="4 5" id="KW-0067">ATP-binding</keyword>
<dbReference type="Gene3D" id="1.10.510.10">
    <property type="entry name" value="Transferase(Phosphotransferase) domain 1"/>
    <property type="match status" value="1"/>
</dbReference>
<dbReference type="PROSITE" id="PS00108">
    <property type="entry name" value="PROTEIN_KINASE_ST"/>
    <property type="match status" value="1"/>
</dbReference>
<evidence type="ECO:0000256" key="3">
    <source>
        <dbReference type="ARBA" id="ARBA00022777"/>
    </source>
</evidence>
<dbReference type="Proteomes" id="UP000182375">
    <property type="component" value="Unassembled WGS sequence"/>
</dbReference>
<dbReference type="SMART" id="SM00220">
    <property type="entry name" value="S_TKc"/>
    <property type="match status" value="1"/>
</dbReference>
<dbReference type="EMBL" id="FNTD01000004">
    <property type="protein sequence ID" value="SEE25481.1"/>
    <property type="molecule type" value="Genomic_DNA"/>
</dbReference>
<dbReference type="Pfam" id="PF00069">
    <property type="entry name" value="Pkinase"/>
    <property type="match status" value="1"/>
</dbReference>
<dbReference type="CDD" id="cd14014">
    <property type="entry name" value="STKc_PknB_like"/>
    <property type="match status" value="1"/>
</dbReference>
<evidence type="ECO:0000313" key="7">
    <source>
        <dbReference type="EMBL" id="SEE25481.1"/>
    </source>
</evidence>
<evidence type="ECO:0000256" key="5">
    <source>
        <dbReference type="PROSITE-ProRule" id="PRU10141"/>
    </source>
</evidence>
<dbReference type="PROSITE" id="PS00107">
    <property type="entry name" value="PROTEIN_KINASE_ATP"/>
    <property type="match status" value="1"/>
</dbReference>
<accession>A0A1H5HCY0</accession>
<dbReference type="Gene3D" id="3.30.200.20">
    <property type="entry name" value="Phosphorylase Kinase, domain 1"/>
    <property type="match status" value="1"/>
</dbReference>
<dbReference type="GeneID" id="95516423"/>
<organism evidence="7 8">
    <name type="scientific">Streptomyces misionensis</name>
    <dbReference type="NCBI Taxonomy" id="67331"/>
    <lineage>
        <taxon>Bacteria</taxon>
        <taxon>Bacillati</taxon>
        <taxon>Actinomycetota</taxon>
        <taxon>Actinomycetes</taxon>
        <taxon>Kitasatosporales</taxon>
        <taxon>Streptomycetaceae</taxon>
        <taxon>Streptomyces</taxon>
    </lineage>
</organism>
<dbReference type="SUPFAM" id="SSF56112">
    <property type="entry name" value="Protein kinase-like (PK-like)"/>
    <property type="match status" value="1"/>
</dbReference>
<dbReference type="PANTHER" id="PTHR43289:SF34">
    <property type="entry name" value="SERINE_THREONINE-PROTEIN KINASE YBDM-RELATED"/>
    <property type="match status" value="1"/>
</dbReference>
<reference evidence="7 8" key="1">
    <citation type="submission" date="2016-10" db="EMBL/GenBank/DDBJ databases">
        <authorList>
            <person name="de Groot N.N."/>
        </authorList>
    </citation>
    <scope>NUCLEOTIDE SEQUENCE [LARGE SCALE GENOMIC DNA]</scope>
    <source>
        <strain evidence="7 8">DSM 40306</strain>
    </source>
</reference>
<gene>
    <name evidence="7" type="ORF">SAMN04490357_7437</name>
</gene>
<keyword evidence="1" id="KW-0808">Transferase</keyword>
<dbReference type="GO" id="GO:0004674">
    <property type="term" value="F:protein serine/threonine kinase activity"/>
    <property type="evidence" value="ECO:0007669"/>
    <property type="project" value="UniProtKB-KW"/>
</dbReference>
<protein>
    <submittedName>
        <fullName evidence="7">Serine/threonine protein kinase</fullName>
    </submittedName>
</protein>
<evidence type="ECO:0000256" key="4">
    <source>
        <dbReference type="ARBA" id="ARBA00022840"/>
    </source>
</evidence>
<evidence type="ECO:0000256" key="1">
    <source>
        <dbReference type="ARBA" id="ARBA00022679"/>
    </source>
</evidence>
<dbReference type="InterPro" id="IPR008271">
    <property type="entry name" value="Ser/Thr_kinase_AS"/>
</dbReference>
<keyword evidence="7" id="KW-0723">Serine/threonine-protein kinase</keyword>
<keyword evidence="3 7" id="KW-0418">Kinase</keyword>
<sequence length="400" mass="41934">MEETEPHAVTHVGPYTVERVLGEGGMGVVHLARSRGGRQVAVKVARSELARDPGFRERFRAEVEAARRVGGFHTAPVVDADPDAATPWLATAYIAGPTLAELLTTHGPMDEARLRALGAALAEALGAIHACGLVHRDLKPGNIIMAADGPRVLDFGIARAVENSRLTMTGTGMGTPGFLAPEQAEGLDVTGAADVFALGAVLVAAAGGKPFGDGTPMALMYRSVHHEADVTAVPGPLRPIVRSCLAKDPGLRPSPALLLDALTATPPPLPAPPPPASCVPAAVPPPPPYAPHTPTACSPQSAAGPQETEFLAMDRKNAVLADARGISLGINGTMIDLPWPYIARVGYEQSVRTRGFALTVAVDTYAGQRYFCAVRTREGEQIESWIDGLEAMLDRYRPGS</sequence>
<dbReference type="GO" id="GO:0005524">
    <property type="term" value="F:ATP binding"/>
    <property type="evidence" value="ECO:0007669"/>
    <property type="project" value="UniProtKB-UniRule"/>
</dbReference>
<dbReference type="InterPro" id="IPR011009">
    <property type="entry name" value="Kinase-like_dom_sf"/>
</dbReference>
<dbReference type="InterPro" id="IPR017441">
    <property type="entry name" value="Protein_kinase_ATP_BS"/>
</dbReference>
<proteinExistence type="predicted"/>
<keyword evidence="2 5" id="KW-0547">Nucleotide-binding</keyword>
<evidence type="ECO:0000259" key="6">
    <source>
        <dbReference type="PROSITE" id="PS50011"/>
    </source>
</evidence>
<dbReference type="AlphaFoldDB" id="A0A1H5HCY0"/>
<dbReference type="RefSeq" id="WP_074995779.1">
    <property type="nucleotide sequence ID" value="NZ_FNTD01000004.1"/>
</dbReference>
<dbReference type="PANTHER" id="PTHR43289">
    <property type="entry name" value="MITOGEN-ACTIVATED PROTEIN KINASE KINASE KINASE 20-RELATED"/>
    <property type="match status" value="1"/>
</dbReference>
<feature type="domain" description="Protein kinase" evidence="6">
    <location>
        <begin position="15"/>
        <end position="269"/>
    </location>
</feature>
<dbReference type="InterPro" id="IPR000719">
    <property type="entry name" value="Prot_kinase_dom"/>
</dbReference>
<dbReference type="STRING" id="67331.SAMN04490357_7437"/>